<proteinExistence type="predicted"/>
<evidence type="ECO:0000313" key="2">
    <source>
        <dbReference type="Proteomes" id="UP000244060"/>
    </source>
</evidence>
<organism evidence="1 2">
    <name type="scientific">Cereibacter azotoformans</name>
    <dbReference type="NCBI Taxonomy" id="43057"/>
    <lineage>
        <taxon>Bacteria</taxon>
        <taxon>Pseudomonadati</taxon>
        <taxon>Pseudomonadota</taxon>
        <taxon>Alphaproteobacteria</taxon>
        <taxon>Rhodobacterales</taxon>
        <taxon>Paracoccaceae</taxon>
        <taxon>Cereibacter</taxon>
    </lineage>
</organism>
<evidence type="ECO:0000313" key="1">
    <source>
        <dbReference type="EMBL" id="PTR08718.1"/>
    </source>
</evidence>
<dbReference type="EMBL" id="QAOT01000034">
    <property type="protein sequence ID" value="PTR08718.1"/>
    <property type="molecule type" value="Genomic_DNA"/>
</dbReference>
<dbReference type="RefSeq" id="WP_146172345.1">
    <property type="nucleotide sequence ID" value="NZ_QAOT01000034.1"/>
</dbReference>
<dbReference type="AlphaFoldDB" id="A0A2T5JN34"/>
<protein>
    <submittedName>
        <fullName evidence="1">Uncharacterized protein</fullName>
    </submittedName>
</protein>
<accession>A0A2T5JN34</accession>
<sequence length="219" mass="23543">MTALETGIRSAQAPAIRRPRGVFVAPERDSSEMLVGGRPRAIKSDPPFGRRTRSRMPPEVELQDEVVFIGHTSGSPINIRSARVIAVEISDPLHIVPLIVEDARSGGTRVLDVQLVVYPLPGSAFPGGYCIANFFTPFGHVARAVGTGGCLPIDLYDGHAADGRGYPRRTTQNLDAALGSASADMPAGLAIRVVWREDFDAWHFYAPSHEGPYLGSMPA</sequence>
<name>A0A2T5JN34_9RHOB</name>
<comment type="caution">
    <text evidence="1">The sequence shown here is derived from an EMBL/GenBank/DDBJ whole genome shotgun (WGS) entry which is preliminary data.</text>
</comment>
<keyword evidence="2" id="KW-1185">Reference proteome</keyword>
<gene>
    <name evidence="1" type="ORF">C8J28_1345</name>
</gene>
<reference evidence="1 2" key="1">
    <citation type="submission" date="2018-04" db="EMBL/GenBank/DDBJ databases">
        <title>Genomic Encyclopedia of Type Strains, Phase III (KMG-III): the genomes of soil and plant-associated and newly described type strains.</title>
        <authorList>
            <person name="Whitman W."/>
        </authorList>
    </citation>
    <scope>NUCLEOTIDE SEQUENCE [LARGE SCALE GENOMIC DNA]</scope>
    <source>
        <strain evidence="1 2">KA25</strain>
    </source>
</reference>
<dbReference type="Proteomes" id="UP000244060">
    <property type="component" value="Unassembled WGS sequence"/>
</dbReference>